<dbReference type="AlphaFoldDB" id="A0A068S7X5"/>
<keyword evidence="3" id="KW-0862">Zinc</keyword>
<dbReference type="GO" id="GO:0070210">
    <property type="term" value="C:Rpd3L-Expanded complex"/>
    <property type="evidence" value="ECO:0007669"/>
    <property type="project" value="TreeGrafter"/>
</dbReference>
<reference evidence="7" key="1">
    <citation type="submission" date="2013-08" db="EMBL/GenBank/DDBJ databases">
        <title>Gene expansion shapes genome architecture in the human pathogen Lichtheimia corymbifera: an evolutionary genomics analysis in the ancient terrestrial Mucorales (Mucoromycotina).</title>
        <authorList>
            <person name="Schwartze V.U."/>
            <person name="Winter S."/>
            <person name="Shelest E."/>
            <person name="Marcet-Houben M."/>
            <person name="Horn F."/>
            <person name="Wehner S."/>
            <person name="Hoffmann K."/>
            <person name="Riege K."/>
            <person name="Sammeth M."/>
            <person name="Nowrousian M."/>
            <person name="Valiante V."/>
            <person name="Linde J."/>
            <person name="Jacobsen I.D."/>
            <person name="Marz M."/>
            <person name="Brakhage A.A."/>
            <person name="Gabaldon T."/>
            <person name="Bocker S."/>
            <person name="Voigt K."/>
        </authorList>
    </citation>
    <scope>NUCLEOTIDE SEQUENCE [LARGE SCALE GENOMIC DNA]</scope>
    <source>
        <strain evidence="7">FSU 9682</strain>
    </source>
</reference>
<feature type="compositionally biased region" description="Basic residues" evidence="5">
    <location>
        <begin position="213"/>
        <end position="225"/>
    </location>
</feature>
<accession>A0A068S7X5</accession>
<dbReference type="Proteomes" id="UP000027586">
    <property type="component" value="Unassembled WGS sequence"/>
</dbReference>
<dbReference type="InterPro" id="IPR001214">
    <property type="entry name" value="SET_dom"/>
</dbReference>
<evidence type="ECO:0000256" key="4">
    <source>
        <dbReference type="ARBA" id="ARBA00022853"/>
    </source>
</evidence>
<feature type="compositionally biased region" description="Polar residues" evidence="5">
    <location>
        <begin position="524"/>
        <end position="537"/>
    </location>
</feature>
<feature type="compositionally biased region" description="Acidic residues" evidence="5">
    <location>
        <begin position="751"/>
        <end position="760"/>
    </location>
</feature>
<dbReference type="InterPro" id="IPR001965">
    <property type="entry name" value="Znf_PHD"/>
</dbReference>
<dbReference type="InterPro" id="IPR046341">
    <property type="entry name" value="SET_dom_sf"/>
</dbReference>
<keyword evidence="2" id="KW-0863">Zinc-finger</keyword>
<dbReference type="SMART" id="SM00317">
    <property type="entry name" value="SET"/>
    <property type="match status" value="1"/>
</dbReference>
<dbReference type="Gene3D" id="2.170.270.10">
    <property type="entry name" value="SET domain"/>
    <property type="match status" value="1"/>
</dbReference>
<protein>
    <recommendedName>
        <fullName evidence="6">SET domain-containing protein</fullName>
    </recommendedName>
</protein>
<dbReference type="PANTHER" id="PTHR46462:SF3">
    <property type="entry name" value="UPSET, ISOFORM A"/>
    <property type="match status" value="1"/>
</dbReference>
<name>A0A068S7X5_9FUNG</name>
<feature type="compositionally biased region" description="Basic and acidic residues" evidence="5">
    <location>
        <begin position="180"/>
        <end position="192"/>
    </location>
</feature>
<feature type="region of interest" description="Disordered" evidence="5">
    <location>
        <begin position="180"/>
        <end position="255"/>
    </location>
</feature>
<dbReference type="Pfam" id="PF00856">
    <property type="entry name" value="SET"/>
    <property type="match status" value="1"/>
</dbReference>
<feature type="compositionally biased region" description="Basic and acidic residues" evidence="5">
    <location>
        <begin position="126"/>
        <end position="139"/>
    </location>
</feature>
<keyword evidence="8" id="KW-1185">Reference proteome</keyword>
<evidence type="ECO:0000313" key="7">
    <source>
        <dbReference type="EMBL" id="CDH58065.1"/>
    </source>
</evidence>
<keyword evidence="4" id="KW-0156">Chromatin regulator</keyword>
<feature type="region of interest" description="Disordered" evidence="5">
    <location>
        <begin position="514"/>
        <end position="580"/>
    </location>
</feature>
<dbReference type="SMART" id="SM00249">
    <property type="entry name" value="PHD"/>
    <property type="match status" value="1"/>
</dbReference>
<evidence type="ECO:0000256" key="5">
    <source>
        <dbReference type="SAM" id="MobiDB-lite"/>
    </source>
</evidence>
<dbReference type="GO" id="GO:0006325">
    <property type="term" value="P:chromatin organization"/>
    <property type="evidence" value="ECO:0007669"/>
    <property type="project" value="UniProtKB-KW"/>
</dbReference>
<dbReference type="OrthoDB" id="79252at2759"/>
<feature type="compositionally biased region" description="Basic and acidic residues" evidence="5">
    <location>
        <begin position="700"/>
        <end position="710"/>
    </location>
</feature>
<dbReference type="GO" id="GO:0006355">
    <property type="term" value="P:regulation of DNA-templated transcription"/>
    <property type="evidence" value="ECO:0007669"/>
    <property type="project" value="TreeGrafter"/>
</dbReference>
<feature type="region of interest" description="Disordered" evidence="5">
    <location>
        <begin position="126"/>
        <end position="157"/>
    </location>
</feature>
<dbReference type="STRING" id="1263082.A0A068S7X5"/>
<evidence type="ECO:0000256" key="2">
    <source>
        <dbReference type="ARBA" id="ARBA00022771"/>
    </source>
</evidence>
<feature type="region of interest" description="Disordered" evidence="5">
    <location>
        <begin position="683"/>
        <end position="946"/>
    </location>
</feature>
<evidence type="ECO:0000259" key="6">
    <source>
        <dbReference type="PROSITE" id="PS50280"/>
    </source>
</evidence>
<dbReference type="SUPFAM" id="SSF82199">
    <property type="entry name" value="SET domain"/>
    <property type="match status" value="1"/>
</dbReference>
<feature type="region of interest" description="Disordered" evidence="5">
    <location>
        <begin position="649"/>
        <end position="671"/>
    </location>
</feature>
<dbReference type="PROSITE" id="PS01359">
    <property type="entry name" value="ZF_PHD_1"/>
    <property type="match status" value="1"/>
</dbReference>
<dbReference type="InterPro" id="IPR013083">
    <property type="entry name" value="Znf_RING/FYVE/PHD"/>
</dbReference>
<dbReference type="InterPro" id="IPR019786">
    <property type="entry name" value="Zinc_finger_PHD-type_CS"/>
</dbReference>
<feature type="compositionally biased region" description="Acidic residues" evidence="5">
    <location>
        <begin position="842"/>
        <end position="852"/>
    </location>
</feature>
<feature type="compositionally biased region" description="Low complexity" evidence="5">
    <location>
        <begin position="538"/>
        <end position="552"/>
    </location>
</feature>
<feature type="compositionally biased region" description="Low complexity" evidence="5">
    <location>
        <begin position="914"/>
        <end position="932"/>
    </location>
</feature>
<feature type="compositionally biased region" description="Polar residues" evidence="5">
    <location>
        <begin position="855"/>
        <end position="865"/>
    </location>
</feature>
<dbReference type="InterPro" id="IPR011011">
    <property type="entry name" value="Znf_FYVE_PHD"/>
</dbReference>
<proteinExistence type="predicted"/>
<feature type="compositionally biased region" description="Basic and acidic residues" evidence="5">
    <location>
        <begin position="725"/>
        <end position="740"/>
    </location>
</feature>
<keyword evidence="1" id="KW-0479">Metal-binding</keyword>
<dbReference type="Pfam" id="PF20826">
    <property type="entry name" value="PHD_5"/>
    <property type="match status" value="1"/>
</dbReference>
<dbReference type="GO" id="GO:0034967">
    <property type="term" value="C:Set3 complex"/>
    <property type="evidence" value="ECO:0007669"/>
    <property type="project" value="TreeGrafter"/>
</dbReference>
<dbReference type="EMBL" id="CBTN010000052">
    <property type="protein sequence ID" value="CDH58065.1"/>
    <property type="molecule type" value="Genomic_DNA"/>
</dbReference>
<evidence type="ECO:0000256" key="3">
    <source>
        <dbReference type="ARBA" id="ARBA00022833"/>
    </source>
</evidence>
<feature type="compositionally biased region" description="Low complexity" evidence="5">
    <location>
        <begin position="792"/>
        <end position="811"/>
    </location>
</feature>
<feature type="compositionally biased region" description="Basic and acidic residues" evidence="5">
    <location>
        <begin position="812"/>
        <end position="826"/>
    </location>
</feature>
<gene>
    <name evidence="7" type="ORF">LCOR_08945.1</name>
</gene>
<feature type="domain" description="SET" evidence="6">
    <location>
        <begin position="307"/>
        <end position="440"/>
    </location>
</feature>
<organism evidence="7 8">
    <name type="scientific">Lichtheimia corymbifera JMRC:FSU:9682</name>
    <dbReference type="NCBI Taxonomy" id="1263082"/>
    <lineage>
        <taxon>Eukaryota</taxon>
        <taxon>Fungi</taxon>
        <taxon>Fungi incertae sedis</taxon>
        <taxon>Mucoromycota</taxon>
        <taxon>Mucoromycotina</taxon>
        <taxon>Mucoromycetes</taxon>
        <taxon>Mucorales</taxon>
        <taxon>Lichtheimiaceae</taxon>
        <taxon>Lichtheimia</taxon>
    </lineage>
</organism>
<sequence length="946" mass="105285">MSNCDSSVSPERFNNRLQTACTLYYTIMSKSNAVHSAPASSYTSTEDELDIDDEPVDTGLIRCICNSSEDDGFTIQCERCLVWQHAFCVNISQHNIPEHYLCERCDKRFRYVIANDMDLVENEERPTTLRLRTRPDASTRRRGGGVGGAAAAASATTTTAAAATADKIGDKHHFRDIHNRMQSPTHDDDEYKPGSTKRPSSHQRSKSNAGRPPSKKPKLSKRIPISKKSWREMEENPARQASSSSRRKTVTGATSRFQLVDTNTIRSIHVEQTFKEANDRWKRMEQQQRVPIHFVVMKETDLQTSIPKATVRPLSKSFYALNDTSEPLTGMFADVHIPANQLVAEINGDILLKSEYKFNHENDFTILGTPCVHVFFYPTIDLCIDARHRGNQSRSIRRSCHPNAELRSIITTNEDDIQVRLGIFSRADIDKGEEITVGWNWQRGHISWKKNVEWHSMMSTGGVANQVMDEQEERSNRMAVARMLALFDTEFVDCACRDREICFIEHLRRNSNMLDKDWRPPKTRTPSVRSPLSNGVDTTTSSTMTTTTTNTTLQRQPGKRSHAQLNMEDGGQKLPSRQSVVSNANAKLDSNDKSFSDAGDDSVIDILSTSSTAGSPVIMPTTTTSRAVTDTEEELDVDGDIDVGDEEYAQNAASSPSNVPTPSSQPKAKLPCKKKWMRSFIRQTNNNINDNNNDSNQVKEAPEKDMDIESKANVMEDSANGDVVVETKVEESSSPSKEEPAASTEEPQQPIDDDLDDGELSDASTASTIPLEEDHDYRTNMEVDDEDDHPPTTSSTANETAAATAITVASTSKEEHTEMTTTKVEEEQQEQTTGSNDKQPAEAEEDEDEEESEIQKPSSEAGDSQNSDDKSKPTKIKLSLQEYLSRRAANQDGPSNESHTSNSDINKEDVKLCSSTTATTTTTAITSSTDISNMEKEQPEPIVNQH</sequence>
<dbReference type="VEuPathDB" id="FungiDB:LCOR_08945.1"/>
<comment type="caution">
    <text evidence="7">The sequence shown here is derived from an EMBL/GenBank/DDBJ whole genome shotgun (WGS) entry which is preliminary data.</text>
</comment>
<dbReference type="CDD" id="cd15550">
    <property type="entry name" value="PHD_MLL5"/>
    <property type="match status" value="1"/>
</dbReference>
<evidence type="ECO:0000313" key="8">
    <source>
        <dbReference type="Proteomes" id="UP000027586"/>
    </source>
</evidence>
<dbReference type="Gene3D" id="3.30.40.10">
    <property type="entry name" value="Zinc/RING finger domain, C3HC4 (zinc finger)"/>
    <property type="match status" value="1"/>
</dbReference>
<dbReference type="SUPFAM" id="SSF57903">
    <property type="entry name" value="FYVE/PHD zinc finger"/>
    <property type="match status" value="1"/>
</dbReference>
<feature type="compositionally biased region" description="Polar residues" evidence="5">
    <location>
        <begin position="892"/>
        <end position="904"/>
    </location>
</feature>
<evidence type="ECO:0000256" key="1">
    <source>
        <dbReference type="ARBA" id="ARBA00022723"/>
    </source>
</evidence>
<dbReference type="PROSITE" id="PS50280">
    <property type="entry name" value="SET"/>
    <property type="match status" value="1"/>
</dbReference>
<feature type="compositionally biased region" description="Polar residues" evidence="5">
    <location>
        <begin position="651"/>
        <end position="666"/>
    </location>
</feature>
<dbReference type="PANTHER" id="PTHR46462">
    <property type="entry name" value="UPSET, ISOFORM A"/>
    <property type="match status" value="1"/>
</dbReference>
<feature type="compositionally biased region" description="Low complexity" evidence="5">
    <location>
        <begin position="685"/>
        <end position="696"/>
    </location>
</feature>
<dbReference type="GO" id="GO:0008270">
    <property type="term" value="F:zinc ion binding"/>
    <property type="evidence" value="ECO:0007669"/>
    <property type="project" value="UniProtKB-KW"/>
</dbReference>